<sequence length="191" mass="21806">MAIQRSQPRSGKTPTTSPLFFHEIDELDDEARRSADYEARQSSRRWETLTKLGEDLTRPEKKRLDKAKELQGKMKEYQEALLQARTIQLSGPSDRVLSAFRDYLGGEAREGSGLQSAPIISGRAKDMLNKEDGLVALREVVDEDIFSILLRNHWVFQKRTTLDPLDRTTMYKGQHVVWTVAQLAWCAPQSS</sequence>
<dbReference type="PANTHER" id="PTHR34502:SF4">
    <property type="entry name" value="DUF6594 DOMAIN-CONTAINING PROTEIN"/>
    <property type="match status" value="1"/>
</dbReference>
<organism evidence="3 4">
    <name type="scientific">Glonium stellatum</name>
    <dbReference type="NCBI Taxonomy" id="574774"/>
    <lineage>
        <taxon>Eukaryota</taxon>
        <taxon>Fungi</taxon>
        <taxon>Dikarya</taxon>
        <taxon>Ascomycota</taxon>
        <taxon>Pezizomycotina</taxon>
        <taxon>Dothideomycetes</taxon>
        <taxon>Pleosporomycetidae</taxon>
        <taxon>Gloniales</taxon>
        <taxon>Gloniaceae</taxon>
        <taxon>Glonium</taxon>
    </lineage>
</organism>
<dbReference type="InterPro" id="IPR046529">
    <property type="entry name" value="DUF6594"/>
</dbReference>
<dbReference type="Proteomes" id="UP000250140">
    <property type="component" value="Unassembled WGS sequence"/>
</dbReference>
<name>A0A8E2ENR8_9PEZI</name>
<dbReference type="EMBL" id="KV751050">
    <property type="protein sequence ID" value="OCL01845.1"/>
    <property type="molecule type" value="Genomic_DNA"/>
</dbReference>
<feature type="region of interest" description="Disordered" evidence="1">
    <location>
        <begin position="1"/>
        <end position="22"/>
    </location>
</feature>
<feature type="domain" description="DUF6594" evidence="2">
    <location>
        <begin position="23"/>
        <end position="162"/>
    </location>
</feature>
<dbReference type="PANTHER" id="PTHR34502">
    <property type="entry name" value="DUF6594 DOMAIN-CONTAINING PROTEIN-RELATED"/>
    <property type="match status" value="1"/>
</dbReference>
<protein>
    <recommendedName>
        <fullName evidence="2">DUF6594 domain-containing protein</fullName>
    </recommendedName>
</protein>
<evidence type="ECO:0000313" key="4">
    <source>
        <dbReference type="Proteomes" id="UP000250140"/>
    </source>
</evidence>
<evidence type="ECO:0000259" key="2">
    <source>
        <dbReference type="Pfam" id="PF20237"/>
    </source>
</evidence>
<keyword evidence="4" id="KW-1185">Reference proteome</keyword>
<proteinExistence type="predicted"/>
<evidence type="ECO:0000256" key="1">
    <source>
        <dbReference type="SAM" id="MobiDB-lite"/>
    </source>
</evidence>
<dbReference type="AlphaFoldDB" id="A0A8E2ENR8"/>
<reference evidence="3 4" key="1">
    <citation type="journal article" date="2016" name="Nat. Commun.">
        <title>Ectomycorrhizal ecology is imprinted in the genome of the dominant symbiotic fungus Cenococcum geophilum.</title>
        <authorList>
            <consortium name="DOE Joint Genome Institute"/>
            <person name="Peter M."/>
            <person name="Kohler A."/>
            <person name="Ohm R.A."/>
            <person name="Kuo A."/>
            <person name="Krutzmann J."/>
            <person name="Morin E."/>
            <person name="Arend M."/>
            <person name="Barry K.W."/>
            <person name="Binder M."/>
            <person name="Choi C."/>
            <person name="Clum A."/>
            <person name="Copeland A."/>
            <person name="Grisel N."/>
            <person name="Haridas S."/>
            <person name="Kipfer T."/>
            <person name="LaButti K."/>
            <person name="Lindquist E."/>
            <person name="Lipzen A."/>
            <person name="Maire R."/>
            <person name="Meier B."/>
            <person name="Mihaltcheva S."/>
            <person name="Molinier V."/>
            <person name="Murat C."/>
            <person name="Poggeler S."/>
            <person name="Quandt C.A."/>
            <person name="Sperisen C."/>
            <person name="Tritt A."/>
            <person name="Tisserant E."/>
            <person name="Crous P.W."/>
            <person name="Henrissat B."/>
            <person name="Nehls U."/>
            <person name="Egli S."/>
            <person name="Spatafora J.W."/>
            <person name="Grigoriev I.V."/>
            <person name="Martin F.M."/>
        </authorList>
    </citation>
    <scope>NUCLEOTIDE SEQUENCE [LARGE SCALE GENOMIC DNA]</scope>
    <source>
        <strain evidence="3 4">CBS 207.34</strain>
    </source>
</reference>
<dbReference type="OrthoDB" id="3533814at2759"/>
<gene>
    <name evidence="3" type="ORF">AOQ84DRAFT_383298</name>
</gene>
<dbReference type="Pfam" id="PF20237">
    <property type="entry name" value="DUF6594"/>
    <property type="match status" value="1"/>
</dbReference>
<evidence type="ECO:0000313" key="3">
    <source>
        <dbReference type="EMBL" id="OCL01845.1"/>
    </source>
</evidence>
<accession>A0A8E2ENR8</accession>
<feature type="compositionally biased region" description="Polar residues" evidence="1">
    <location>
        <begin position="1"/>
        <end position="18"/>
    </location>
</feature>